<name>A0A8S5UXT9_9CAUD</name>
<sequence length="44" mass="5509">MDDKELMICLMKRCLELEKEIEKQKLSGDYWFRECERLKNEQKQ</sequence>
<reference evidence="1" key="1">
    <citation type="journal article" date="2021" name="Proc. Natl. Acad. Sci. U.S.A.">
        <title>A Catalog of Tens of Thousands of Viruses from Human Metagenomes Reveals Hidden Associations with Chronic Diseases.</title>
        <authorList>
            <person name="Tisza M.J."/>
            <person name="Buck C.B."/>
        </authorList>
    </citation>
    <scope>NUCLEOTIDE SEQUENCE</scope>
    <source>
        <strain evidence="1">Ctfza2</strain>
    </source>
</reference>
<proteinExistence type="predicted"/>
<evidence type="ECO:0000313" key="1">
    <source>
        <dbReference type="EMBL" id="DAF99293.1"/>
    </source>
</evidence>
<organism evidence="1">
    <name type="scientific">Siphoviridae sp. ctfza2</name>
    <dbReference type="NCBI Taxonomy" id="2825599"/>
    <lineage>
        <taxon>Viruses</taxon>
        <taxon>Duplodnaviria</taxon>
        <taxon>Heunggongvirae</taxon>
        <taxon>Uroviricota</taxon>
        <taxon>Caudoviricetes</taxon>
    </lineage>
</organism>
<protein>
    <submittedName>
        <fullName evidence="1">Uncharacterized protein</fullName>
    </submittedName>
</protein>
<accession>A0A8S5UXT9</accession>
<dbReference type="EMBL" id="BK016163">
    <property type="protein sequence ID" value="DAF99293.1"/>
    <property type="molecule type" value="Genomic_DNA"/>
</dbReference>